<dbReference type="PANTHER" id="PTHR30204">
    <property type="entry name" value="REDOX-CYCLING DRUG-SENSING TRANSCRIPTIONAL ACTIVATOR SOXR"/>
    <property type="match status" value="1"/>
</dbReference>
<evidence type="ECO:0000256" key="5">
    <source>
        <dbReference type="SAM" id="Coils"/>
    </source>
</evidence>
<dbReference type="InterPro" id="IPR012925">
    <property type="entry name" value="TipAS_dom"/>
</dbReference>
<dbReference type="EMBL" id="JBHTMO010000004">
    <property type="protein sequence ID" value="MFD1392392.1"/>
    <property type="molecule type" value="Genomic_DNA"/>
</dbReference>
<keyword evidence="1" id="KW-0805">Transcription regulation</keyword>
<dbReference type="SMART" id="SM00422">
    <property type="entry name" value="HTH_MERR"/>
    <property type="match status" value="1"/>
</dbReference>
<feature type="domain" description="HTH merR-type" evidence="6">
    <location>
        <begin position="2"/>
        <end position="70"/>
    </location>
</feature>
<dbReference type="InterPro" id="IPR009061">
    <property type="entry name" value="DNA-bd_dom_put_sf"/>
</dbReference>
<keyword evidence="3" id="KW-0010">Activator</keyword>
<dbReference type="PROSITE" id="PS00552">
    <property type="entry name" value="HTH_MERR_1"/>
    <property type="match status" value="1"/>
</dbReference>
<proteinExistence type="predicted"/>
<dbReference type="Gene3D" id="1.10.490.50">
    <property type="entry name" value="Antibiotic binding domain of TipA-like multidrug resistance regulators"/>
    <property type="match status" value="1"/>
</dbReference>
<organism evidence="7 8">
    <name type="scientific">Lacticaseibacillus jixianensis</name>
    <dbReference type="NCBI Taxonomy" id="2486012"/>
    <lineage>
        <taxon>Bacteria</taxon>
        <taxon>Bacillati</taxon>
        <taxon>Bacillota</taxon>
        <taxon>Bacilli</taxon>
        <taxon>Lactobacillales</taxon>
        <taxon>Lactobacillaceae</taxon>
        <taxon>Lacticaseibacillus</taxon>
    </lineage>
</organism>
<dbReference type="Pfam" id="PF13411">
    <property type="entry name" value="MerR_1"/>
    <property type="match status" value="1"/>
</dbReference>
<dbReference type="PRINTS" id="PR00040">
    <property type="entry name" value="HTHMERR"/>
</dbReference>
<evidence type="ECO:0000313" key="8">
    <source>
        <dbReference type="Proteomes" id="UP001597249"/>
    </source>
</evidence>
<evidence type="ECO:0000313" key="7">
    <source>
        <dbReference type="EMBL" id="MFD1392392.1"/>
    </source>
</evidence>
<dbReference type="SUPFAM" id="SSF46955">
    <property type="entry name" value="Putative DNA-binding domain"/>
    <property type="match status" value="1"/>
</dbReference>
<gene>
    <name evidence="7" type="ORF">ACFQ3L_02170</name>
</gene>
<dbReference type="Proteomes" id="UP001597249">
    <property type="component" value="Unassembled WGS sequence"/>
</dbReference>
<sequence length="257" mass="28493">MAYTTSELAALSGVTARTLRYYDRIGLLTPPLAANGYRQYGQAEVNRLQLILTYRALGFALAEIQALLTRPPAEQAAMLAKQRKRLLAERRQLDRQLQALDVTLANRKGGVAMADPEKFEALKRQRLQENDAAYGQEVETRYGKTAKATADARYAGLTEAQYQAMTGAEGQLKAALLRYLAAPVLPSAAAKQAYTAHRTWLLATTPNLTGQTHRALAAMYTDDPRFTAYYTKLTGDARAARALRQIIEHYTREPEAN</sequence>
<dbReference type="InterPro" id="IPR047057">
    <property type="entry name" value="MerR_fam"/>
</dbReference>
<dbReference type="PROSITE" id="PS50937">
    <property type="entry name" value="HTH_MERR_2"/>
    <property type="match status" value="1"/>
</dbReference>
<dbReference type="Pfam" id="PF07739">
    <property type="entry name" value="TipAS"/>
    <property type="match status" value="1"/>
</dbReference>
<dbReference type="Gene3D" id="1.10.1660.10">
    <property type="match status" value="1"/>
</dbReference>
<dbReference type="SUPFAM" id="SSF89082">
    <property type="entry name" value="Antibiotic binding domain of TipA-like multidrug resistance regulators"/>
    <property type="match status" value="1"/>
</dbReference>
<accession>A0ABW4BAD4</accession>
<dbReference type="CDD" id="cd01106">
    <property type="entry name" value="HTH_TipAL-Mta"/>
    <property type="match status" value="1"/>
</dbReference>
<keyword evidence="2" id="KW-0238">DNA-binding</keyword>
<dbReference type="InterPro" id="IPR036244">
    <property type="entry name" value="TipA-like_antibiotic-bd"/>
</dbReference>
<dbReference type="RefSeq" id="WP_125585389.1">
    <property type="nucleotide sequence ID" value="NZ_JBHTMO010000004.1"/>
</dbReference>
<feature type="coiled-coil region" evidence="5">
    <location>
        <begin position="76"/>
        <end position="103"/>
    </location>
</feature>
<comment type="caution">
    <text evidence="7">The sequence shown here is derived from an EMBL/GenBank/DDBJ whole genome shotgun (WGS) entry which is preliminary data.</text>
</comment>
<keyword evidence="5" id="KW-0175">Coiled coil</keyword>
<evidence type="ECO:0000256" key="2">
    <source>
        <dbReference type="ARBA" id="ARBA00023125"/>
    </source>
</evidence>
<dbReference type="PANTHER" id="PTHR30204:SF90">
    <property type="entry name" value="HTH-TYPE TRANSCRIPTIONAL ACTIVATOR MTA"/>
    <property type="match status" value="1"/>
</dbReference>
<keyword evidence="4" id="KW-0804">Transcription</keyword>
<keyword evidence="8" id="KW-1185">Reference proteome</keyword>
<evidence type="ECO:0000259" key="6">
    <source>
        <dbReference type="PROSITE" id="PS50937"/>
    </source>
</evidence>
<name>A0ABW4BAD4_9LACO</name>
<reference evidence="8" key="1">
    <citation type="journal article" date="2019" name="Int. J. Syst. Evol. Microbiol.">
        <title>The Global Catalogue of Microorganisms (GCM) 10K type strain sequencing project: providing services to taxonomists for standard genome sequencing and annotation.</title>
        <authorList>
            <consortium name="The Broad Institute Genomics Platform"/>
            <consortium name="The Broad Institute Genome Sequencing Center for Infectious Disease"/>
            <person name="Wu L."/>
            <person name="Ma J."/>
        </authorList>
    </citation>
    <scope>NUCLEOTIDE SEQUENCE [LARGE SCALE GENOMIC DNA]</scope>
    <source>
        <strain evidence="8">CCM 8911</strain>
    </source>
</reference>
<evidence type="ECO:0000256" key="3">
    <source>
        <dbReference type="ARBA" id="ARBA00023159"/>
    </source>
</evidence>
<evidence type="ECO:0000256" key="4">
    <source>
        <dbReference type="ARBA" id="ARBA00023163"/>
    </source>
</evidence>
<evidence type="ECO:0000256" key="1">
    <source>
        <dbReference type="ARBA" id="ARBA00023015"/>
    </source>
</evidence>
<dbReference type="InterPro" id="IPR000551">
    <property type="entry name" value="MerR-type_HTH_dom"/>
</dbReference>
<protein>
    <submittedName>
        <fullName evidence="7">MerR family transcriptional regulator</fullName>
    </submittedName>
</protein>